<dbReference type="STRING" id="67767.A0A0J7JUZ0"/>
<dbReference type="EMBL" id="LBMM01030176">
    <property type="protein sequence ID" value="KMQ81929.1"/>
    <property type="molecule type" value="Genomic_DNA"/>
</dbReference>
<keyword evidence="6" id="KW-1185">Reference proteome</keyword>
<dbReference type="Proteomes" id="UP000036403">
    <property type="component" value="Unassembled WGS sequence"/>
</dbReference>
<accession>A0A0J7JUZ0</accession>
<evidence type="ECO:0000313" key="6">
    <source>
        <dbReference type="Proteomes" id="UP000036403"/>
    </source>
</evidence>
<dbReference type="AlphaFoldDB" id="A0A0J7JUZ0"/>
<dbReference type="PaxDb" id="67767-A0A0J7JUZ0"/>
<keyword evidence="1 3" id="KW-0479">Metal-binding</keyword>
<reference evidence="5 6" key="1">
    <citation type="submission" date="2015-04" db="EMBL/GenBank/DDBJ databases">
        <title>Lasius niger genome sequencing.</title>
        <authorList>
            <person name="Konorov E.A."/>
            <person name="Nikitin M.A."/>
            <person name="Kirill M.V."/>
            <person name="Chang P."/>
        </authorList>
    </citation>
    <scope>NUCLEOTIDE SEQUENCE [LARGE SCALE GENOMIC DNA]</scope>
    <source>
        <tissue evidence="5">Whole</tissue>
    </source>
</reference>
<dbReference type="OrthoDB" id="8062037at2759"/>
<proteinExistence type="predicted"/>
<keyword evidence="2" id="KW-0862">Zinc</keyword>
<keyword evidence="1 3" id="KW-0863">Zinc-finger</keyword>
<dbReference type="SMART" id="SM00184">
    <property type="entry name" value="RING"/>
    <property type="match status" value="1"/>
</dbReference>
<comment type="caution">
    <text evidence="5">The sequence shown here is derived from an EMBL/GenBank/DDBJ whole genome shotgun (WGS) entry which is preliminary data.</text>
</comment>
<gene>
    <name evidence="5" type="ORF">RF55_24736</name>
</gene>
<evidence type="ECO:0000256" key="3">
    <source>
        <dbReference type="PROSITE-ProRule" id="PRU00175"/>
    </source>
</evidence>
<dbReference type="InterPro" id="IPR001841">
    <property type="entry name" value="Znf_RING"/>
</dbReference>
<dbReference type="Gene3D" id="3.30.40.10">
    <property type="entry name" value="Zinc/RING finger domain, C3HC4 (zinc finger)"/>
    <property type="match status" value="1"/>
</dbReference>
<protein>
    <submittedName>
        <fullName evidence="5">Ring finger domain</fullName>
    </submittedName>
</protein>
<evidence type="ECO:0000256" key="2">
    <source>
        <dbReference type="ARBA" id="ARBA00022833"/>
    </source>
</evidence>
<dbReference type="InterPro" id="IPR013083">
    <property type="entry name" value="Znf_RING/FYVE/PHD"/>
</dbReference>
<dbReference type="PROSITE" id="PS50089">
    <property type="entry name" value="ZF_RING_2"/>
    <property type="match status" value="1"/>
</dbReference>
<name>A0A0J7JUZ0_LASNI</name>
<dbReference type="GO" id="GO:0008270">
    <property type="term" value="F:zinc ion binding"/>
    <property type="evidence" value="ECO:0007669"/>
    <property type="project" value="UniProtKB-KW"/>
</dbReference>
<evidence type="ECO:0000313" key="5">
    <source>
        <dbReference type="EMBL" id="KMQ81929.1"/>
    </source>
</evidence>
<evidence type="ECO:0000259" key="4">
    <source>
        <dbReference type="PROSITE" id="PS50089"/>
    </source>
</evidence>
<organism evidence="5 6">
    <name type="scientific">Lasius niger</name>
    <name type="common">Black garden ant</name>
    <dbReference type="NCBI Taxonomy" id="67767"/>
    <lineage>
        <taxon>Eukaryota</taxon>
        <taxon>Metazoa</taxon>
        <taxon>Ecdysozoa</taxon>
        <taxon>Arthropoda</taxon>
        <taxon>Hexapoda</taxon>
        <taxon>Insecta</taxon>
        <taxon>Pterygota</taxon>
        <taxon>Neoptera</taxon>
        <taxon>Endopterygota</taxon>
        <taxon>Hymenoptera</taxon>
        <taxon>Apocrita</taxon>
        <taxon>Aculeata</taxon>
        <taxon>Formicoidea</taxon>
        <taxon>Formicidae</taxon>
        <taxon>Formicinae</taxon>
        <taxon>Lasius</taxon>
        <taxon>Lasius</taxon>
    </lineage>
</organism>
<sequence>MDEDDLCSVCCESLLFHEQLCLRTACRHRFHALCIALWFGRSDLCPNCRRVARPHQLRYAIVYDRFLESTKLVSDLKKRQRKTMKPKARKEFGRALMANWRSGIEGKWFVGIHPMTLRKRHG</sequence>
<feature type="domain" description="RING-type" evidence="4">
    <location>
        <begin position="7"/>
        <end position="49"/>
    </location>
</feature>
<dbReference type="Pfam" id="PF13639">
    <property type="entry name" value="zf-RING_2"/>
    <property type="match status" value="1"/>
</dbReference>
<evidence type="ECO:0000256" key="1">
    <source>
        <dbReference type="ARBA" id="ARBA00022771"/>
    </source>
</evidence>
<dbReference type="SUPFAM" id="SSF57850">
    <property type="entry name" value="RING/U-box"/>
    <property type="match status" value="1"/>
</dbReference>